<organism evidence="9 10">
    <name type="scientific">Absidia repens</name>
    <dbReference type="NCBI Taxonomy" id="90262"/>
    <lineage>
        <taxon>Eukaryota</taxon>
        <taxon>Fungi</taxon>
        <taxon>Fungi incertae sedis</taxon>
        <taxon>Mucoromycota</taxon>
        <taxon>Mucoromycotina</taxon>
        <taxon>Mucoromycetes</taxon>
        <taxon>Mucorales</taxon>
        <taxon>Cunninghamellaceae</taxon>
        <taxon>Absidia</taxon>
    </lineage>
</organism>
<dbReference type="Gene3D" id="2.30.29.70">
    <property type="entry name" value="Proteasomal ubiquitin receptor Rpn13/ADRM1"/>
    <property type="match status" value="1"/>
</dbReference>
<name>A0A1X2J336_9FUNG</name>
<keyword evidence="5" id="KW-0539">Nucleus</keyword>
<dbReference type="FunFam" id="2.30.29.70:FF:000001">
    <property type="entry name" value="Proteasomal ubiquitin receptor ADRM1"/>
    <property type="match status" value="1"/>
</dbReference>
<comment type="caution">
    <text evidence="9">The sequence shown here is derived from an EMBL/GenBank/DDBJ whole genome shotgun (WGS) entry which is preliminary data.</text>
</comment>
<dbReference type="EMBL" id="MCGE01000001">
    <property type="protein sequence ID" value="ORZ26208.1"/>
    <property type="molecule type" value="Genomic_DNA"/>
</dbReference>
<comment type="subcellular location">
    <subcellularLocation>
        <location evidence="2">Cytoplasm</location>
    </subcellularLocation>
    <subcellularLocation>
        <location evidence="1">Nucleus</location>
    </subcellularLocation>
</comment>
<proteinExistence type="predicted"/>
<evidence type="ECO:0000259" key="8">
    <source>
        <dbReference type="PROSITE" id="PS51917"/>
    </source>
</evidence>
<dbReference type="InterPro" id="IPR038108">
    <property type="entry name" value="RPN13_DEUBAD_sf"/>
</dbReference>
<evidence type="ECO:0000259" key="7">
    <source>
        <dbReference type="PROSITE" id="PS51916"/>
    </source>
</evidence>
<evidence type="ECO:0000256" key="4">
    <source>
        <dbReference type="ARBA" id="ARBA00022942"/>
    </source>
</evidence>
<gene>
    <name evidence="9" type="ORF">BCR42DRAFT_401792</name>
</gene>
<protein>
    <submittedName>
        <fullName evidence="9">Proteasome complex subunit Rpn13 ubiquitin receptor-domain-containing protein</fullName>
    </submittedName>
</protein>
<evidence type="ECO:0000256" key="1">
    <source>
        <dbReference type="ARBA" id="ARBA00004123"/>
    </source>
</evidence>
<dbReference type="InterPro" id="IPR038633">
    <property type="entry name" value="Rpn13/ADRM1_Pru_sf"/>
</dbReference>
<dbReference type="Pfam" id="PF16550">
    <property type="entry name" value="RPN13_C"/>
    <property type="match status" value="1"/>
</dbReference>
<dbReference type="PANTHER" id="PTHR12225:SF0">
    <property type="entry name" value="PROTEASOMAL UBIQUITIN RECEPTOR ADRM1"/>
    <property type="match status" value="1"/>
</dbReference>
<dbReference type="STRING" id="90262.A0A1X2J336"/>
<evidence type="ECO:0000313" key="10">
    <source>
        <dbReference type="Proteomes" id="UP000193560"/>
    </source>
</evidence>
<dbReference type="OrthoDB" id="340431at2759"/>
<dbReference type="PROSITE" id="PS51916">
    <property type="entry name" value="DEUBAD"/>
    <property type="match status" value="1"/>
</dbReference>
<evidence type="ECO:0000256" key="2">
    <source>
        <dbReference type="ARBA" id="ARBA00004496"/>
    </source>
</evidence>
<keyword evidence="10" id="KW-1185">Reference proteome</keyword>
<accession>A0A1X2J336</accession>
<dbReference type="PANTHER" id="PTHR12225">
    <property type="entry name" value="ADHESION REGULATING MOLECULE 1 110 KDA CELL MEMBRANE GLYCOPROTEIN"/>
    <property type="match status" value="1"/>
</dbReference>
<keyword evidence="4 9" id="KW-0647">Proteasome</keyword>
<evidence type="ECO:0000313" key="9">
    <source>
        <dbReference type="EMBL" id="ORZ26208.1"/>
    </source>
</evidence>
<evidence type="ECO:0000256" key="3">
    <source>
        <dbReference type="ARBA" id="ARBA00022490"/>
    </source>
</evidence>
<dbReference type="GO" id="GO:0005634">
    <property type="term" value="C:nucleus"/>
    <property type="evidence" value="ECO:0007669"/>
    <property type="project" value="UniProtKB-SubCell"/>
</dbReference>
<feature type="region of interest" description="Disordered" evidence="6">
    <location>
        <begin position="173"/>
        <end position="207"/>
    </location>
</feature>
<dbReference type="CDD" id="cd13314">
    <property type="entry name" value="PH_Rpn13"/>
    <property type="match status" value="1"/>
</dbReference>
<dbReference type="GO" id="GO:0005737">
    <property type="term" value="C:cytoplasm"/>
    <property type="evidence" value="ECO:0007669"/>
    <property type="project" value="UniProtKB-SubCell"/>
</dbReference>
<dbReference type="InterPro" id="IPR006773">
    <property type="entry name" value="Rpn13/ADRM1"/>
</dbReference>
<feature type="domain" description="DEUBAD" evidence="7">
    <location>
        <begin position="227"/>
        <end position="341"/>
    </location>
</feature>
<dbReference type="GO" id="GO:0008541">
    <property type="term" value="C:proteasome regulatory particle, lid subcomplex"/>
    <property type="evidence" value="ECO:0007669"/>
    <property type="project" value="TreeGrafter"/>
</dbReference>
<dbReference type="Pfam" id="PF04683">
    <property type="entry name" value="Rpn13_ADRM1_Pru"/>
    <property type="match status" value="1"/>
</dbReference>
<dbReference type="Gene3D" id="1.10.2020.20">
    <property type="match status" value="1"/>
</dbReference>
<keyword evidence="9" id="KW-0675">Receptor</keyword>
<dbReference type="InterPro" id="IPR044868">
    <property type="entry name" value="Rpn13/ADRM1_Pru"/>
</dbReference>
<feature type="domain" description="Pru" evidence="8">
    <location>
        <begin position="8"/>
        <end position="121"/>
    </location>
</feature>
<dbReference type="GO" id="GO:0070628">
    <property type="term" value="F:proteasome binding"/>
    <property type="evidence" value="ECO:0007669"/>
    <property type="project" value="TreeGrafter"/>
</dbReference>
<dbReference type="AlphaFoldDB" id="A0A1X2J336"/>
<evidence type="ECO:0000256" key="6">
    <source>
        <dbReference type="SAM" id="MobiDB-lite"/>
    </source>
</evidence>
<evidence type="ECO:0000256" key="5">
    <source>
        <dbReference type="ARBA" id="ARBA00023242"/>
    </source>
</evidence>
<dbReference type="GO" id="GO:0061133">
    <property type="term" value="F:endopeptidase activator activity"/>
    <property type="evidence" value="ECO:0007669"/>
    <property type="project" value="TreeGrafter"/>
</dbReference>
<reference evidence="9 10" key="1">
    <citation type="submission" date="2016-07" db="EMBL/GenBank/DDBJ databases">
        <title>Pervasive Adenine N6-methylation of Active Genes in Fungi.</title>
        <authorList>
            <consortium name="DOE Joint Genome Institute"/>
            <person name="Mondo S.J."/>
            <person name="Dannebaum R.O."/>
            <person name="Kuo R.C."/>
            <person name="Labutti K."/>
            <person name="Haridas S."/>
            <person name="Kuo A."/>
            <person name="Salamov A."/>
            <person name="Ahrendt S.R."/>
            <person name="Lipzen A."/>
            <person name="Sullivan W."/>
            <person name="Andreopoulos W.B."/>
            <person name="Clum A."/>
            <person name="Lindquist E."/>
            <person name="Daum C."/>
            <person name="Ramamoorthy G.K."/>
            <person name="Gryganskyi A."/>
            <person name="Culley D."/>
            <person name="Magnuson J.K."/>
            <person name="James T.Y."/>
            <person name="O'Malley M.A."/>
            <person name="Stajich J.E."/>
            <person name="Spatafora J.W."/>
            <person name="Visel A."/>
            <person name="Grigoriev I.V."/>
        </authorList>
    </citation>
    <scope>NUCLEOTIDE SEQUENCE [LARGE SCALE GENOMIC DNA]</scope>
    <source>
        <strain evidence="9 10">NRRL 1336</strain>
    </source>
</reference>
<dbReference type="InterPro" id="IPR044867">
    <property type="entry name" value="DEUBAD_dom"/>
</dbReference>
<keyword evidence="3" id="KW-0963">Cytoplasm</keyword>
<dbReference type="InterPro" id="IPR032368">
    <property type="entry name" value="RPN13_DEUBAD"/>
</dbReference>
<dbReference type="Proteomes" id="UP000193560">
    <property type="component" value="Unassembled WGS sequence"/>
</dbReference>
<feature type="compositionally biased region" description="Acidic residues" evidence="6">
    <location>
        <begin position="187"/>
        <end position="200"/>
    </location>
</feature>
<sequence>MSFFPTTQYPTHLVECNAGKCIRENNTIKPDLRKGVIYMDQSDDQLMHFYWKERKSAEPEEDLIIFPDEAEMIRVKECTTGRVYLLKFKSSDQKLFFWMQNKDDEKDEECITKINRLINDPQGAIDEGRSSSRMDLSNDSQDLMQILGESGQDIGMSQENLMQFLQAAGGFGGNSAPTASTRAGGDDTIENSMDVDENDEPREQKRLSGTQVDSLKEILANTTVAEDTTATKVVTLSDDVASVDALNALLQNDALRQALFPNVPNVESTARHSHDEVSHLIQSEHFQLSLKKIDKALEDGSLDSILSSLGLDASADINIFLKAIEEQAKSGQQQAQSTHEESMEH</sequence>
<dbReference type="PROSITE" id="PS51917">
    <property type="entry name" value="PRU"/>
    <property type="match status" value="1"/>
</dbReference>